<reference evidence="11 12" key="1">
    <citation type="journal article" date="2008" name="Nature">
        <title>The Trichoplax genome and the nature of placozoans.</title>
        <authorList>
            <person name="Srivastava M."/>
            <person name="Begovic E."/>
            <person name="Chapman J."/>
            <person name="Putnam N.H."/>
            <person name="Hellsten U."/>
            <person name="Kawashima T."/>
            <person name="Kuo A."/>
            <person name="Mitros T."/>
            <person name="Salamov A."/>
            <person name="Carpenter M.L."/>
            <person name="Signorovitch A.Y."/>
            <person name="Moreno M.A."/>
            <person name="Kamm K."/>
            <person name="Grimwood J."/>
            <person name="Schmutz J."/>
            <person name="Shapiro H."/>
            <person name="Grigoriev I.V."/>
            <person name="Buss L.W."/>
            <person name="Schierwater B."/>
            <person name="Dellaporta S.L."/>
            <person name="Rokhsar D.S."/>
        </authorList>
    </citation>
    <scope>NUCLEOTIDE SEQUENCE [LARGE SCALE GENOMIC DNA]</scope>
    <source>
        <strain evidence="11 12">Grell-BS-1999</strain>
    </source>
</reference>
<dbReference type="Gene3D" id="1.20.890.10">
    <property type="entry name" value="cAMP-dependent protein kinase regulatory subunit, dimerization-anchoring domain"/>
    <property type="match status" value="1"/>
</dbReference>
<comment type="similarity">
    <text evidence="1">Belongs to the cAMP-dependent kinase regulatory chain family.</text>
</comment>
<dbReference type="PROSITE" id="PS00889">
    <property type="entry name" value="CNMP_BINDING_2"/>
    <property type="match status" value="2"/>
</dbReference>
<dbReference type="CDD" id="cd12099">
    <property type="entry name" value="DD_RII_PKA"/>
    <property type="match status" value="1"/>
</dbReference>
<gene>
    <name evidence="11" type="ORF">TRIADDRAFT_23617</name>
</gene>
<keyword evidence="3 8" id="KW-0116">cAMP-binding</keyword>
<dbReference type="PROSITE" id="PS00888">
    <property type="entry name" value="CNMP_BINDING_1"/>
    <property type="match status" value="2"/>
</dbReference>
<dbReference type="InterPro" id="IPR012198">
    <property type="entry name" value="cAMP_dep_PK_reg_su"/>
</dbReference>
<evidence type="ECO:0000256" key="6">
    <source>
        <dbReference type="ARBA" id="ARBA00023149"/>
    </source>
</evidence>
<dbReference type="KEGG" id="tad:TRIADDRAFT_23617"/>
<evidence type="ECO:0000313" key="12">
    <source>
        <dbReference type="Proteomes" id="UP000009022"/>
    </source>
</evidence>
<dbReference type="Pfam" id="PF02197">
    <property type="entry name" value="RIIa"/>
    <property type="match status" value="1"/>
</dbReference>
<evidence type="ECO:0000256" key="4">
    <source>
        <dbReference type="ARBA" id="ARBA00022737"/>
    </source>
</evidence>
<evidence type="ECO:0000256" key="7">
    <source>
        <dbReference type="ARBA" id="ARBA00067959"/>
    </source>
</evidence>
<dbReference type="InterPro" id="IPR050503">
    <property type="entry name" value="cAMP-dep_PK_reg_su-like"/>
</dbReference>
<dbReference type="STRING" id="10228.B3RUK4"/>
<keyword evidence="2" id="KW-0597">Phosphoprotein</keyword>
<dbReference type="InterPro" id="IPR000595">
    <property type="entry name" value="cNMP-bd_dom"/>
</dbReference>
<evidence type="ECO:0000313" key="11">
    <source>
        <dbReference type="EMBL" id="EDV25344.1"/>
    </source>
</evidence>
<evidence type="ECO:0000256" key="9">
    <source>
        <dbReference type="SAM" id="MobiDB-lite"/>
    </source>
</evidence>
<dbReference type="AlphaFoldDB" id="B3RUK4"/>
<dbReference type="PROSITE" id="PS50042">
    <property type="entry name" value="CNMP_BINDING_3"/>
    <property type="match status" value="2"/>
</dbReference>
<feature type="domain" description="Cyclic nucleotide-binding" evidence="10">
    <location>
        <begin position="234"/>
        <end position="353"/>
    </location>
</feature>
<dbReference type="InParanoid" id="B3RUK4"/>
<keyword evidence="5 8" id="KW-0547">Nucleotide-binding</keyword>
<dbReference type="OrthoDB" id="417078at2759"/>
<protein>
    <recommendedName>
        <fullName evidence="7">cAMP-dependent protein kinase type II regulatory subunit</fullName>
    </recommendedName>
</protein>
<dbReference type="GO" id="GO:0007189">
    <property type="term" value="P:adenylate cyclase-activating G protein-coupled receptor signaling pathway"/>
    <property type="evidence" value="ECO:0000318"/>
    <property type="project" value="GO_Central"/>
</dbReference>
<dbReference type="GO" id="GO:0030552">
    <property type="term" value="F:cAMP binding"/>
    <property type="evidence" value="ECO:0000318"/>
    <property type="project" value="GO_Central"/>
</dbReference>
<dbReference type="Proteomes" id="UP000009022">
    <property type="component" value="Unassembled WGS sequence"/>
</dbReference>
<dbReference type="FunFam" id="1.20.890.10:FF:000002">
    <property type="entry name" value="cAMP-dependent protein kinase type II-alpha regulatory subunit"/>
    <property type="match status" value="1"/>
</dbReference>
<dbReference type="GO" id="GO:0005952">
    <property type="term" value="C:cAMP-dependent protein kinase complex"/>
    <property type="evidence" value="ECO:0000318"/>
    <property type="project" value="GO_Central"/>
</dbReference>
<dbReference type="GO" id="GO:0034236">
    <property type="term" value="F:protein kinase A catalytic subunit binding"/>
    <property type="evidence" value="ECO:0000318"/>
    <property type="project" value="GO_Central"/>
</dbReference>
<dbReference type="PhylomeDB" id="B3RUK4"/>
<dbReference type="InterPro" id="IPR014710">
    <property type="entry name" value="RmlC-like_jellyroll"/>
</dbReference>
<dbReference type="PRINTS" id="PR00103">
    <property type="entry name" value="CAMPKINASE"/>
</dbReference>
<dbReference type="InterPro" id="IPR018490">
    <property type="entry name" value="cNMP-bd_dom_sf"/>
</dbReference>
<dbReference type="CDD" id="cd00038">
    <property type="entry name" value="CAP_ED"/>
    <property type="match status" value="2"/>
</dbReference>
<keyword evidence="12" id="KW-1185">Reference proteome</keyword>
<dbReference type="FunFam" id="2.60.120.10:FF:000108">
    <property type="entry name" value="cAMP-dependent protein kinase type II regulatory subunit"/>
    <property type="match status" value="1"/>
</dbReference>
<keyword evidence="4" id="KW-0677">Repeat</keyword>
<evidence type="ECO:0000256" key="5">
    <source>
        <dbReference type="ARBA" id="ARBA00022741"/>
    </source>
</evidence>
<dbReference type="GO" id="GO:0005829">
    <property type="term" value="C:cytosol"/>
    <property type="evidence" value="ECO:0000318"/>
    <property type="project" value="GO_Central"/>
</dbReference>
<accession>B3RUK4</accession>
<dbReference type="PANTHER" id="PTHR11635:SF152">
    <property type="entry name" value="CAMP-DEPENDENT PROTEIN KINASE TYPE I REGULATORY SUBUNIT-RELATED"/>
    <property type="match status" value="1"/>
</dbReference>
<dbReference type="FunCoup" id="B3RUK4">
    <property type="interactions" value="1564"/>
</dbReference>
<feature type="domain" description="Cyclic nucleotide-binding" evidence="10">
    <location>
        <begin position="112"/>
        <end position="231"/>
    </location>
</feature>
<dbReference type="eggNOG" id="KOG1113">
    <property type="taxonomic scope" value="Eukaryota"/>
</dbReference>
<dbReference type="FunFam" id="2.60.120.10:FF:000017">
    <property type="entry name" value="cAMP-dependent protein kinase type II regulatory subunit"/>
    <property type="match status" value="1"/>
</dbReference>
<dbReference type="RefSeq" id="XP_002111377.1">
    <property type="nucleotide sequence ID" value="XM_002111341.1"/>
</dbReference>
<dbReference type="PIRSF" id="PIRSF000548">
    <property type="entry name" value="PK_regulatory"/>
    <property type="match status" value="1"/>
</dbReference>
<proteinExistence type="inferred from homology"/>
<dbReference type="SMART" id="SM00100">
    <property type="entry name" value="cNMP"/>
    <property type="match status" value="2"/>
</dbReference>
<dbReference type="OMA" id="NDYIIRQ"/>
<feature type="binding site" evidence="8">
    <location>
        <position position="181"/>
    </location>
    <ligand>
        <name>3',5'-cyclic AMP</name>
        <dbReference type="ChEBI" id="CHEBI:58165"/>
        <label>1</label>
    </ligand>
</feature>
<dbReference type="InterPro" id="IPR018488">
    <property type="entry name" value="cNMP-bd_CS"/>
</dbReference>
<dbReference type="Pfam" id="PF00027">
    <property type="entry name" value="cNMP_binding"/>
    <property type="match status" value="2"/>
</dbReference>
<feature type="binding site" evidence="8">
    <location>
        <position position="312"/>
    </location>
    <ligand>
        <name>3',5'-cyclic AMP</name>
        <dbReference type="ChEBI" id="CHEBI:58165"/>
        <label>2</label>
    </ligand>
</feature>
<evidence type="ECO:0000256" key="1">
    <source>
        <dbReference type="ARBA" id="ARBA00005753"/>
    </source>
</evidence>
<feature type="binding site" evidence="8">
    <location>
        <position position="190"/>
    </location>
    <ligand>
        <name>3',5'-cyclic AMP</name>
        <dbReference type="ChEBI" id="CHEBI:58165"/>
        <label>1</label>
    </ligand>
</feature>
<evidence type="ECO:0000259" key="10">
    <source>
        <dbReference type="PROSITE" id="PS50042"/>
    </source>
</evidence>
<dbReference type="SUPFAM" id="SSF51206">
    <property type="entry name" value="cAMP-binding domain-like"/>
    <property type="match status" value="2"/>
</dbReference>
<dbReference type="GO" id="GO:0004862">
    <property type="term" value="F:cAMP-dependent protein kinase inhibitor activity"/>
    <property type="evidence" value="ECO:0000318"/>
    <property type="project" value="GO_Central"/>
</dbReference>
<feature type="region of interest" description="Disordered" evidence="9">
    <location>
        <begin position="50"/>
        <end position="84"/>
    </location>
</feature>
<evidence type="ECO:0000256" key="3">
    <source>
        <dbReference type="ARBA" id="ARBA00022566"/>
    </source>
</evidence>
<evidence type="ECO:0000256" key="8">
    <source>
        <dbReference type="PIRSR" id="PIRSR000548-1"/>
    </source>
</evidence>
<feature type="binding site" evidence="8">
    <location>
        <position position="303"/>
    </location>
    <ligand>
        <name>3',5'-cyclic AMP</name>
        <dbReference type="ChEBI" id="CHEBI:58165"/>
        <label>2</label>
    </ligand>
</feature>
<dbReference type="CTD" id="6753079"/>
<dbReference type="HOGENOM" id="CLU_018310_2_0_1"/>
<keyword evidence="6 8" id="KW-0114">cAMP</keyword>
<name>B3RUK4_TRIAD</name>
<dbReference type="SUPFAM" id="SSF47391">
    <property type="entry name" value="Dimerization-anchoring domain of cAMP-dependent PK regulatory subunit"/>
    <property type="match status" value="1"/>
</dbReference>
<organism evidence="11 12">
    <name type="scientific">Trichoplax adhaerens</name>
    <name type="common">Trichoplax reptans</name>
    <dbReference type="NCBI Taxonomy" id="10228"/>
    <lineage>
        <taxon>Eukaryota</taxon>
        <taxon>Metazoa</taxon>
        <taxon>Placozoa</taxon>
        <taxon>Uniplacotomia</taxon>
        <taxon>Trichoplacea</taxon>
        <taxon>Trichoplacidae</taxon>
        <taxon>Trichoplax</taxon>
    </lineage>
</organism>
<sequence length="354" mass="39773">MDSSAVFEIPKGLTNALQEFTVSLLCEKPSNIYDFAASYFTKLSKERKKSLNDEISDSDDSENEQRYRRRKSVSAESYAPDPFEDDGISGVYHFKTEEQRKRLDASVKTSFLFNNLDEEKNAEVLDAMFERKVEPEEHVIDQGDSGDNFYVIDSGVYEVVVTLNNVAKTVTTYQGSGSFGELALMYNTPRAATIIAKSEGSLWALDRTTFRRILMTASAKKRKVYEEILGSVSILKSLEKHERMSLADALETRRIKDGQAIIKQGDDADAFYFVEKGECQVVIEKNGVETEVTRLKVGDYFGELALITHSKRAASVYALGDVSIAALDVAAFERLLGPCMGIMKRNSRRYEKPK</sequence>
<dbReference type="EMBL" id="DS985244">
    <property type="protein sequence ID" value="EDV25344.1"/>
    <property type="molecule type" value="Genomic_DNA"/>
</dbReference>
<dbReference type="InterPro" id="IPR003117">
    <property type="entry name" value="cAMP_dep_PK_reg_su_I/II_a/b"/>
</dbReference>
<dbReference type="GeneID" id="6753079"/>
<evidence type="ECO:0000256" key="2">
    <source>
        <dbReference type="ARBA" id="ARBA00022553"/>
    </source>
</evidence>
<dbReference type="PANTHER" id="PTHR11635">
    <property type="entry name" value="CAMP-DEPENDENT PROTEIN KINASE REGULATORY CHAIN"/>
    <property type="match status" value="1"/>
</dbReference>
<dbReference type="SMART" id="SM00394">
    <property type="entry name" value="RIIa"/>
    <property type="match status" value="1"/>
</dbReference>
<dbReference type="Gene3D" id="2.60.120.10">
    <property type="entry name" value="Jelly Rolls"/>
    <property type="match status" value="2"/>
</dbReference>